<evidence type="ECO:0000256" key="12">
    <source>
        <dbReference type="SAM" id="MobiDB-lite"/>
    </source>
</evidence>
<dbReference type="PANTHER" id="PTHR11579">
    <property type="entry name" value="PROTEIN-L-ISOASPARTATE O-METHYLTRANSFERASE"/>
    <property type="match status" value="1"/>
</dbReference>
<feature type="compositionally biased region" description="Pro residues" evidence="12">
    <location>
        <begin position="24"/>
        <end position="37"/>
    </location>
</feature>
<dbReference type="EMBL" id="MU866114">
    <property type="protein sequence ID" value="KAK4179551.1"/>
    <property type="molecule type" value="Genomic_DNA"/>
</dbReference>
<accession>A0AAN6WE95</accession>
<keyword evidence="7" id="KW-0808">Transferase</keyword>
<evidence type="ECO:0000256" key="9">
    <source>
        <dbReference type="ARBA" id="ARBA00022692"/>
    </source>
</evidence>
<dbReference type="CDD" id="cd22212">
    <property type="entry name" value="NDFIP-like"/>
    <property type="match status" value="1"/>
</dbReference>
<dbReference type="Proteomes" id="UP001302321">
    <property type="component" value="Unassembled WGS sequence"/>
</dbReference>
<dbReference type="GO" id="GO:0005737">
    <property type="term" value="C:cytoplasm"/>
    <property type="evidence" value="ECO:0007669"/>
    <property type="project" value="UniProtKB-SubCell"/>
</dbReference>
<feature type="compositionally biased region" description="Low complexity" evidence="12">
    <location>
        <begin position="85"/>
        <end position="114"/>
    </location>
</feature>
<evidence type="ECO:0000256" key="2">
    <source>
        <dbReference type="ARBA" id="ARBA00004496"/>
    </source>
</evidence>
<dbReference type="GO" id="GO:0016020">
    <property type="term" value="C:membrane"/>
    <property type="evidence" value="ECO:0007669"/>
    <property type="project" value="UniProtKB-SubCell"/>
</dbReference>
<evidence type="ECO:0000256" key="11">
    <source>
        <dbReference type="ARBA" id="ARBA00023136"/>
    </source>
</evidence>
<dbReference type="GO" id="GO:0004719">
    <property type="term" value="F:protein-L-isoaspartate (D-aspartate) O-methyltransferase activity"/>
    <property type="evidence" value="ECO:0007669"/>
    <property type="project" value="UniProtKB-EC"/>
</dbReference>
<dbReference type="AlphaFoldDB" id="A0AAN6WE95"/>
<evidence type="ECO:0000256" key="8">
    <source>
        <dbReference type="ARBA" id="ARBA00022691"/>
    </source>
</evidence>
<keyword evidence="15" id="KW-1185">Reference proteome</keyword>
<dbReference type="InterPro" id="IPR029063">
    <property type="entry name" value="SAM-dependent_MTases_sf"/>
</dbReference>
<keyword evidence="9 13" id="KW-0812">Transmembrane</keyword>
<name>A0AAN6WE95_9PEZI</name>
<evidence type="ECO:0000256" key="7">
    <source>
        <dbReference type="ARBA" id="ARBA00022679"/>
    </source>
</evidence>
<dbReference type="GO" id="GO:0032259">
    <property type="term" value="P:methylation"/>
    <property type="evidence" value="ECO:0007669"/>
    <property type="project" value="UniProtKB-KW"/>
</dbReference>
<dbReference type="NCBIfam" id="TIGR00080">
    <property type="entry name" value="pimt"/>
    <property type="match status" value="1"/>
</dbReference>
<evidence type="ECO:0000256" key="3">
    <source>
        <dbReference type="ARBA" id="ARBA00005369"/>
    </source>
</evidence>
<organism evidence="14 15">
    <name type="scientific">Triangularia setosa</name>
    <dbReference type="NCBI Taxonomy" id="2587417"/>
    <lineage>
        <taxon>Eukaryota</taxon>
        <taxon>Fungi</taxon>
        <taxon>Dikarya</taxon>
        <taxon>Ascomycota</taxon>
        <taxon>Pezizomycotina</taxon>
        <taxon>Sordariomycetes</taxon>
        <taxon>Sordariomycetidae</taxon>
        <taxon>Sordariales</taxon>
        <taxon>Podosporaceae</taxon>
        <taxon>Triangularia</taxon>
    </lineage>
</organism>
<dbReference type="GO" id="GO:0030001">
    <property type="term" value="P:metal ion transport"/>
    <property type="evidence" value="ECO:0007669"/>
    <property type="project" value="InterPro"/>
</dbReference>
<proteinExistence type="inferred from homology"/>
<evidence type="ECO:0000313" key="15">
    <source>
        <dbReference type="Proteomes" id="UP001302321"/>
    </source>
</evidence>
<dbReference type="CDD" id="cd02440">
    <property type="entry name" value="AdoMet_MTases"/>
    <property type="match status" value="1"/>
</dbReference>
<feature type="compositionally biased region" description="Basic and acidic residues" evidence="12">
    <location>
        <begin position="1"/>
        <end position="17"/>
    </location>
</feature>
<evidence type="ECO:0000256" key="6">
    <source>
        <dbReference type="ARBA" id="ARBA00022603"/>
    </source>
</evidence>
<evidence type="ECO:0000256" key="1">
    <source>
        <dbReference type="ARBA" id="ARBA00004141"/>
    </source>
</evidence>
<dbReference type="PANTHER" id="PTHR11579:SF0">
    <property type="entry name" value="PROTEIN-L-ISOASPARTATE(D-ASPARTATE) O-METHYLTRANSFERASE"/>
    <property type="match status" value="1"/>
</dbReference>
<feature type="transmembrane region" description="Helical" evidence="13">
    <location>
        <begin position="295"/>
        <end position="313"/>
    </location>
</feature>
<keyword evidence="5" id="KW-0963">Cytoplasm</keyword>
<evidence type="ECO:0000256" key="10">
    <source>
        <dbReference type="ARBA" id="ARBA00022989"/>
    </source>
</evidence>
<evidence type="ECO:0000313" key="14">
    <source>
        <dbReference type="EMBL" id="KAK4179551.1"/>
    </source>
</evidence>
<dbReference type="GO" id="GO:0007034">
    <property type="term" value="P:vacuolar transport"/>
    <property type="evidence" value="ECO:0007669"/>
    <property type="project" value="InterPro"/>
</dbReference>
<dbReference type="InterPro" id="IPR000682">
    <property type="entry name" value="PCMT"/>
</dbReference>
<evidence type="ECO:0000256" key="13">
    <source>
        <dbReference type="SAM" id="Phobius"/>
    </source>
</evidence>
<gene>
    <name evidence="14" type="ORF">QBC36DRAFT_385030</name>
</gene>
<comment type="subcellular location">
    <subcellularLocation>
        <location evidence="2">Cytoplasm</location>
    </subcellularLocation>
    <subcellularLocation>
        <location evidence="1">Membrane</location>
        <topology evidence="1">Multi-pass membrane protein</topology>
    </subcellularLocation>
</comment>
<comment type="similarity">
    <text evidence="3">Belongs to the methyltransferase superfamily. L-isoaspartyl/D-aspartyl protein methyltransferase family.</text>
</comment>
<protein>
    <recommendedName>
        <fullName evidence="4">protein-L-isoaspartate(D-aspartate) O-methyltransferase</fullName>
        <ecNumber evidence="4">2.1.1.77</ecNumber>
    </recommendedName>
</protein>
<keyword evidence="8" id="KW-0949">S-adenosyl-L-methionine</keyword>
<dbReference type="SUPFAM" id="SSF53335">
    <property type="entry name" value="S-adenosyl-L-methionine-dependent methyltransferases"/>
    <property type="match status" value="1"/>
</dbReference>
<evidence type="ECO:0000256" key="4">
    <source>
        <dbReference type="ARBA" id="ARBA00011890"/>
    </source>
</evidence>
<feature type="compositionally biased region" description="Acidic residues" evidence="12">
    <location>
        <begin position="59"/>
        <end position="75"/>
    </location>
</feature>
<keyword evidence="11 13" id="KW-0472">Membrane</keyword>
<comment type="caution">
    <text evidence="14">The sequence shown here is derived from an EMBL/GenBank/DDBJ whole genome shotgun (WGS) entry which is preliminary data.</text>
</comment>
<sequence>MTGRYERVNTRDEEDHQTPVSNAPRPPFPIPNSPPPSFHSRASSIIGRDNNSRQHQDLDDAFGSEDEDAWDDEPDDRQRLVRDNTTPSSSNATSITPATTTMTAQASAQASQPSRPVGQAPTTTRVYGGGIQSDGVFSNLAAKPERGEPEKEELPPSYEQAAADSAPPYWETTVLAPGLGGFDDVFIDGMPVGSIFSFLWNGFISMTLLVGFLLCYLLHTTHAAKNGAKAGLGIQLIQYGFMMKSAPPSSGGGYDDPTADNGFINPVDPNAHDFDPDNVQNPNGGGIDDFTGADWMSYLMMIVGWFILIRAVSDYLKARRHEQLVLQSPDRGLGIPVIATGERPDTVVSGTSNSELIENLWRNEMIKHPEVKSAFLKVDRAYYAPRSPYEDCPQPIGHHATISAPHMHASAVEHLLPFIKPSSERPAPRVLDIGSGSGYLTHVLAELVGDKGKVVGVEHIEPLKELGEKNMQKSKEGREFIDRGKVRFRVGDGRKGWKDPEQEGEGRTSWDAIHVGAAAVKVHEELLEQLASPGRMFIPVDDENDPQGWNQHIWCVDKDEKGEVKKRKLFGVRYVPLTDAPRV</sequence>
<feature type="region of interest" description="Disordered" evidence="12">
    <location>
        <begin position="1"/>
        <end position="128"/>
    </location>
</feature>
<keyword evidence="6" id="KW-0489">Methyltransferase</keyword>
<evidence type="ECO:0000256" key="5">
    <source>
        <dbReference type="ARBA" id="ARBA00022490"/>
    </source>
</evidence>
<dbReference type="Gene3D" id="3.40.50.150">
    <property type="entry name" value="Vaccinia Virus protein VP39"/>
    <property type="match status" value="1"/>
</dbReference>
<dbReference type="EC" id="2.1.1.77" evidence="4"/>
<feature type="transmembrane region" description="Helical" evidence="13">
    <location>
        <begin position="198"/>
        <end position="219"/>
    </location>
</feature>
<reference evidence="14" key="2">
    <citation type="submission" date="2023-05" db="EMBL/GenBank/DDBJ databases">
        <authorList>
            <consortium name="Lawrence Berkeley National Laboratory"/>
            <person name="Steindorff A."/>
            <person name="Hensen N."/>
            <person name="Bonometti L."/>
            <person name="Westerberg I."/>
            <person name="Brannstrom I.O."/>
            <person name="Guillou S."/>
            <person name="Cros-Aarteil S."/>
            <person name="Calhoun S."/>
            <person name="Haridas S."/>
            <person name="Kuo A."/>
            <person name="Mondo S."/>
            <person name="Pangilinan J."/>
            <person name="Riley R."/>
            <person name="Labutti K."/>
            <person name="Andreopoulos B."/>
            <person name="Lipzen A."/>
            <person name="Chen C."/>
            <person name="Yanf M."/>
            <person name="Daum C."/>
            <person name="Ng V."/>
            <person name="Clum A."/>
            <person name="Ohm R."/>
            <person name="Martin F."/>
            <person name="Silar P."/>
            <person name="Natvig D."/>
            <person name="Lalanne C."/>
            <person name="Gautier V."/>
            <person name="Ament-Velasquez S.L."/>
            <person name="Kruys A."/>
            <person name="Hutchinson M.I."/>
            <person name="Powell A.J."/>
            <person name="Barry K."/>
            <person name="Miller A.N."/>
            <person name="Grigoriev I.V."/>
            <person name="Debuchy R."/>
            <person name="Gladieux P."/>
            <person name="Thoren M.H."/>
            <person name="Johannesson H."/>
        </authorList>
    </citation>
    <scope>NUCLEOTIDE SEQUENCE</scope>
    <source>
        <strain evidence="14">CBS 892.96</strain>
    </source>
</reference>
<keyword evidence="10 13" id="KW-1133">Transmembrane helix</keyword>
<reference evidence="14" key="1">
    <citation type="journal article" date="2023" name="Mol. Phylogenet. Evol.">
        <title>Genome-scale phylogeny and comparative genomics of the fungal order Sordariales.</title>
        <authorList>
            <person name="Hensen N."/>
            <person name="Bonometti L."/>
            <person name="Westerberg I."/>
            <person name="Brannstrom I.O."/>
            <person name="Guillou S."/>
            <person name="Cros-Aarteil S."/>
            <person name="Calhoun S."/>
            <person name="Haridas S."/>
            <person name="Kuo A."/>
            <person name="Mondo S."/>
            <person name="Pangilinan J."/>
            <person name="Riley R."/>
            <person name="LaButti K."/>
            <person name="Andreopoulos B."/>
            <person name="Lipzen A."/>
            <person name="Chen C."/>
            <person name="Yan M."/>
            <person name="Daum C."/>
            <person name="Ng V."/>
            <person name="Clum A."/>
            <person name="Steindorff A."/>
            <person name="Ohm R.A."/>
            <person name="Martin F."/>
            <person name="Silar P."/>
            <person name="Natvig D.O."/>
            <person name="Lalanne C."/>
            <person name="Gautier V."/>
            <person name="Ament-Velasquez S.L."/>
            <person name="Kruys A."/>
            <person name="Hutchinson M.I."/>
            <person name="Powell A.J."/>
            <person name="Barry K."/>
            <person name="Miller A.N."/>
            <person name="Grigoriev I.V."/>
            <person name="Debuchy R."/>
            <person name="Gladieux P."/>
            <person name="Hiltunen Thoren M."/>
            <person name="Johannesson H."/>
        </authorList>
    </citation>
    <scope>NUCLEOTIDE SEQUENCE</scope>
    <source>
        <strain evidence="14">CBS 892.96</strain>
    </source>
</reference>
<dbReference type="Pfam" id="PF10176">
    <property type="entry name" value="NEDD4_Bsd2"/>
    <property type="match status" value="1"/>
</dbReference>
<dbReference type="InterPro" id="IPR019325">
    <property type="entry name" value="NEDD4/Bsd2"/>
</dbReference>
<dbReference type="Pfam" id="PF01135">
    <property type="entry name" value="PCMT"/>
    <property type="match status" value="1"/>
</dbReference>